<evidence type="ECO:0000313" key="2">
    <source>
        <dbReference type="EMBL" id="CAH3022188.1"/>
    </source>
</evidence>
<name>A0ABN8LYE4_9CNID</name>
<gene>
    <name evidence="2" type="ORF">PEVE_00014409</name>
</gene>
<feature type="region of interest" description="Disordered" evidence="1">
    <location>
        <begin position="191"/>
        <end position="217"/>
    </location>
</feature>
<feature type="region of interest" description="Disordered" evidence="1">
    <location>
        <begin position="105"/>
        <end position="144"/>
    </location>
</feature>
<comment type="caution">
    <text evidence="2">The sequence shown here is derived from an EMBL/GenBank/DDBJ whole genome shotgun (WGS) entry which is preliminary data.</text>
</comment>
<dbReference type="EMBL" id="CALNXI010000209">
    <property type="protein sequence ID" value="CAH3022188.1"/>
    <property type="molecule type" value="Genomic_DNA"/>
</dbReference>
<organism evidence="2 3">
    <name type="scientific">Porites evermanni</name>
    <dbReference type="NCBI Taxonomy" id="104178"/>
    <lineage>
        <taxon>Eukaryota</taxon>
        <taxon>Metazoa</taxon>
        <taxon>Cnidaria</taxon>
        <taxon>Anthozoa</taxon>
        <taxon>Hexacorallia</taxon>
        <taxon>Scleractinia</taxon>
        <taxon>Fungiina</taxon>
        <taxon>Poritidae</taxon>
        <taxon>Porites</taxon>
    </lineage>
</organism>
<sequence length="217" mass="24682">MLTRAWPHVSSGFFQKPMFKPFSALEVSTNEQLEEDAENFTQDTIIQIVKSSSQDPTKPNVYEVAITPERRTYPKAYDFCQQILEQKCLADSFICADLVQDPDDEYQTSTPADLVRDPDDDFQTSAPADPVQDPDNEFQTSAPASAAAESYCNKAFLKSRSWNNFTVKELGPEELGESSFKEYVEQLLQFPSSTRSSEERLQMYKDSLYGNSHPRQE</sequence>
<evidence type="ECO:0000256" key="1">
    <source>
        <dbReference type="SAM" id="MobiDB-lite"/>
    </source>
</evidence>
<evidence type="ECO:0000313" key="3">
    <source>
        <dbReference type="Proteomes" id="UP001159427"/>
    </source>
</evidence>
<reference evidence="2 3" key="1">
    <citation type="submission" date="2022-05" db="EMBL/GenBank/DDBJ databases">
        <authorList>
            <consortium name="Genoscope - CEA"/>
            <person name="William W."/>
        </authorList>
    </citation>
    <scope>NUCLEOTIDE SEQUENCE [LARGE SCALE GENOMIC DNA]</scope>
</reference>
<proteinExistence type="predicted"/>
<dbReference type="Proteomes" id="UP001159427">
    <property type="component" value="Unassembled WGS sequence"/>
</dbReference>
<keyword evidence="3" id="KW-1185">Reference proteome</keyword>
<protein>
    <submittedName>
        <fullName evidence="2">Uncharacterized protein</fullName>
    </submittedName>
</protein>
<accession>A0ABN8LYE4</accession>